<dbReference type="Proteomes" id="UP000234275">
    <property type="component" value="Unassembled WGS sequence"/>
</dbReference>
<evidence type="ECO:0000313" key="1">
    <source>
        <dbReference type="EMBL" id="PLB47585.1"/>
    </source>
</evidence>
<dbReference type="VEuPathDB" id="FungiDB:P170DRAFT_194898"/>
<dbReference type="RefSeq" id="XP_024702887.1">
    <property type="nucleotide sequence ID" value="XM_024842728.1"/>
</dbReference>
<reference evidence="1 2" key="1">
    <citation type="submission" date="2016-12" db="EMBL/GenBank/DDBJ databases">
        <title>The genomes of Aspergillus section Nigri reveals drivers in fungal speciation.</title>
        <authorList>
            <consortium name="DOE Joint Genome Institute"/>
            <person name="Vesth T.C."/>
            <person name="Nybo J."/>
            <person name="Theobald S."/>
            <person name="Brandl J."/>
            <person name="Frisvad J.C."/>
            <person name="Nielsen K.F."/>
            <person name="Lyhne E.K."/>
            <person name="Kogle M.E."/>
            <person name="Kuo A."/>
            <person name="Riley R."/>
            <person name="Clum A."/>
            <person name="Nolan M."/>
            <person name="Lipzen A."/>
            <person name="Salamov A."/>
            <person name="Henrissat B."/>
            <person name="Wiebenga A."/>
            <person name="De Vries R.P."/>
            <person name="Grigoriev I.V."/>
            <person name="Mortensen U.H."/>
            <person name="Andersen M.R."/>
            <person name="Baker S.E."/>
        </authorList>
    </citation>
    <scope>NUCLEOTIDE SEQUENCE [LARGE SCALE GENOMIC DNA]</scope>
    <source>
        <strain evidence="1 2">IBT 23096</strain>
    </source>
</reference>
<accession>A0A2I2G3X7</accession>
<sequence length="95" mass="10482">METLLVQITQEAVVFLEKCIVQASSIGGYLTFPGSSFYHAGKFALGGYLPKRWTPAGESNFWWLPRVASRPISAQMCSSRTVILLMIPQQACLAD</sequence>
<name>A0A2I2G3X7_9EURO</name>
<dbReference type="EMBL" id="MSFO01000005">
    <property type="protein sequence ID" value="PLB47585.1"/>
    <property type="molecule type" value="Genomic_DNA"/>
</dbReference>
<gene>
    <name evidence="1" type="ORF">P170DRAFT_194898</name>
</gene>
<comment type="caution">
    <text evidence="1">The sequence shown here is derived from an EMBL/GenBank/DDBJ whole genome shotgun (WGS) entry which is preliminary data.</text>
</comment>
<dbReference type="GeneID" id="36550426"/>
<dbReference type="AlphaFoldDB" id="A0A2I2G3X7"/>
<evidence type="ECO:0000313" key="2">
    <source>
        <dbReference type="Proteomes" id="UP000234275"/>
    </source>
</evidence>
<keyword evidence="2" id="KW-1185">Reference proteome</keyword>
<protein>
    <submittedName>
        <fullName evidence="1">Uncharacterized protein</fullName>
    </submittedName>
</protein>
<proteinExistence type="predicted"/>
<organism evidence="1 2">
    <name type="scientific">Aspergillus steynii IBT 23096</name>
    <dbReference type="NCBI Taxonomy" id="1392250"/>
    <lineage>
        <taxon>Eukaryota</taxon>
        <taxon>Fungi</taxon>
        <taxon>Dikarya</taxon>
        <taxon>Ascomycota</taxon>
        <taxon>Pezizomycotina</taxon>
        <taxon>Eurotiomycetes</taxon>
        <taxon>Eurotiomycetidae</taxon>
        <taxon>Eurotiales</taxon>
        <taxon>Aspergillaceae</taxon>
        <taxon>Aspergillus</taxon>
        <taxon>Aspergillus subgen. Circumdati</taxon>
    </lineage>
</organism>